<dbReference type="InterPro" id="IPR004263">
    <property type="entry name" value="Exostosin"/>
</dbReference>
<comment type="caution">
    <text evidence="6">The sequence shown here is derived from an EMBL/GenBank/DDBJ whole genome shotgun (WGS) entry which is preliminary data.</text>
</comment>
<dbReference type="Pfam" id="PF03016">
    <property type="entry name" value="Exostosin_GT47"/>
    <property type="match status" value="1"/>
</dbReference>
<dbReference type="GO" id="GO:0016757">
    <property type="term" value="F:glycosyltransferase activity"/>
    <property type="evidence" value="ECO:0007669"/>
    <property type="project" value="InterPro"/>
</dbReference>
<dbReference type="InterPro" id="IPR040911">
    <property type="entry name" value="Exostosin_GT47"/>
</dbReference>
<dbReference type="InterPro" id="IPR000742">
    <property type="entry name" value="EGF"/>
</dbReference>
<dbReference type="Pfam" id="PF23106">
    <property type="entry name" value="EGF_Teneurin"/>
    <property type="match status" value="1"/>
</dbReference>
<gene>
    <name evidence="6" type="ORF">CYMTET_29228</name>
</gene>
<protein>
    <recommendedName>
        <fullName evidence="5">EGF-like domain-containing protein</fullName>
    </recommendedName>
</protein>
<evidence type="ECO:0000313" key="7">
    <source>
        <dbReference type="Proteomes" id="UP001190700"/>
    </source>
</evidence>
<feature type="disulfide bond" evidence="4">
    <location>
        <begin position="24"/>
        <end position="34"/>
    </location>
</feature>
<feature type="domain" description="EGF-like" evidence="5">
    <location>
        <begin position="20"/>
        <end position="53"/>
    </location>
</feature>
<dbReference type="GO" id="GO:0000139">
    <property type="term" value="C:Golgi membrane"/>
    <property type="evidence" value="ECO:0007669"/>
    <property type="project" value="UniProtKB-SubCell"/>
</dbReference>
<keyword evidence="3" id="KW-0333">Golgi apparatus</keyword>
<dbReference type="AlphaFoldDB" id="A0AAE0FL81"/>
<evidence type="ECO:0000256" key="1">
    <source>
        <dbReference type="ARBA" id="ARBA00004323"/>
    </source>
</evidence>
<dbReference type="PROSITE" id="PS50026">
    <property type="entry name" value="EGF_3"/>
    <property type="match status" value="1"/>
</dbReference>
<evidence type="ECO:0000313" key="6">
    <source>
        <dbReference type="EMBL" id="KAK3261892.1"/>
    </source>
</evidence>
<name>A0AAE0FL81_9CHLO</name>
<dbReference type="EMBL" id="LGRX02016577">
    <property type="protein sequence ID" value="KAK3261892.1"/>
    <property type="molecule type" value="Genomic_DNA"/>
</dbReference>
<comment type="caution">
    <text evidence="4">Lacks conserved residue(s) required for the propagation of feature annotation.</text>
</comment>
<dbReference type="PROSITE" id="PS01186">
    <property type="entry name" value="EGF_2"/>
    <property type="match status" value="2"/>
</dbReference>
<dbReference type="PROSITE" id="PS00022">
    <property type="entry name" value="EGF_1"/>
    <property type="match status" value="2"/>
</dbReference>
<dbReference type="Gene3D" id="2.10.25.10">
    <property type="entry name" value="Laminin"/>
    <property type="match status" value="1"/>
</dbReference>
<keyword evidence="7" id="KW-1185">Reference proteome</keyword>
<keyword evidence="4" id="KW-1015">Disulfide bond</keyword>
<evidence type="ECO:0000256" key="2">
    <source>
        <dbReference type="ARBA" id="ARBA00010271"/>
    </source>
</evidence>
<keyword evidence="4" id="KW-0245">EGF-like domain</keyword>
<accession>A0AAE0FL81</accession>
<organism evidence="6 7">
    <name type="scientific">Cymbomonas tetramitiformis</name>
    <dbReference type="NCBI Taxonomy" id="36881"/>
    <lineage>
        <taxon>Eukaryota</taxon>
        <taxon>Viridiplantae</taxon>
        <taxon>Chlorophyta</taxon>
        <taxon>Pyramimonadophyceae</taxon>
        <taxon>Pyramimonadales</taxon>
        <taxon>Pyramimonadaceae</taxon>
        <taxon>Cymbomonas</taxon>
    </lineage>
</organism>
<evidence type="ECO:0000256" key="4">
    <source>
        <dbReference type="PROSITE-ProRule" id="PRU00076"/>
    </source>
</evidence>
<dbReference type="PANTHER" id="PTHR11062">
    <property type="entry name" value="EXOSTOSIN HEPARAN SULFATE GLYCOSYLTRANSFERASE -RELATED"/>
    <property type="match status" value="1"/>
</dbReference>
<dbReference type="PANTHER" id="PTHR11062:SF268">
    <property type="entry name" value="FAMILY PROTEIN, PUTATIVE, EXPRESSED-RELATED"/>
    <property type="match status" value="1"/>
</dbReference>
<reference evidence="6 7" key="1">
    <citation type="journal article" date="2015" name="Genome Biol. Evol.">
        <title>Comparative Genomics of a Bacterivorous Green Alga Reveals Evolutionary Causalities and Consequences of Phago-Mixotrophic Mode of Nutrition.</title>
        <authorList>
            <person name="Burns J.A."/>
            <person name="Paasch A."/>
            <person name="Narechania A."/>
            <person name="Kim E."/>
        </authorList>
    </citation>
    <scope>NUCLEOTIDE SEQUENCE [LARGE SCALE GENOMIC DNA]</scope>
    <source>
        <strain evidence="6 7">PLY_AMNH</strain>
    </source>
</reference>
<comment type="similarity">
    <text evidence="2">Belongs to the glycosyltransferase 47 family.</text>
</comment>
<feature type="disulfide bond" evidence="4">
    <location>
        <begin position="43"/>
        <end position="52"/>
    </location>
</feature>
<dbReference type="Proteomes" id="UP001190700">
    <property type="component" value="Unassembled WGS sequence"/>
</dbReference>
<evidence type="ECO:0000256" key="3">
    <source>
        <dbReference type="ARBA" id="ARBA00023034"/>
    </source>
</evidence>
<sequence length="661" mass="76388">MKDILRARPPPHDFITEPADNQECPARCRSRGICNAELGDCFCRSGWNGTSCQVRDHWPCNHADGRGLLSRCAGECDTEVNKCYCGKGSKFPKRPMRVCYWDGVENDRPFKDPTWDNWPHAPKSHFWGQNRSYCDMDPAEPGESLFNNCRCYDGFEGKFCESPIEPFCLNQCSGHGECHHGYCKCHTGFFGVDCSRRVSSKPTQVERPRPLIYVYEMPGHFNFHMFQQRIKQEKCVLRYYSKSGRPETMWSDNLYGAEVALLESLLRSPHRTTNPDMADFFFVPVFGSCLMSRFLGPTPRHAMSSYGIFNTGYFAAMLYRRAQRYVMSRLPYWNRTKGRDHMFVMNHDEGACFAPKEIWPSIMLTHWGRITGRYPNNTHTFIVHQWTRLHHDTLENLYGGHPCYDPAKDVVLPSWRRPDHFVNSPLLDRTQRDFATEEESLFFFSGDLRFDQLNYSLGIRQQVATLVAELNTSDIVMGQGKVPDYSRALSRSRFCGVFPGNGWSGRMEDAVLHGCIPAIIQDDIHVPYESELNISEFAVRIPRAEIGTMFQRLRAIPQDEVIRMKAAVARVWPRFIFADTFRAEQAFRTRMRWTSDPSIDRIVKATEGKDDVLASLLQILYFRKISGMYDSPYTESVQSSDDRTQYPYISDRYKLAALPTR</sequence>
<comment type="subcellular location">
    <subcellularLocation>
        <location evidence="1">Golgi apparatus membrane</location>
        <topology evidence="1">Single-pass type II membrane protein</topology>
    </subcellularLocation>
</comment>
<proteinExistence type="inferred from homology"/>
<evidence type="ECO:0000259" key="5">
    <source>
        <dbReference type="PROSITE" id="PS50026"/>
    </source>
</evidence>